<dbReference type="InterPro" id="IPR009050">
    <property type="entry name" value="Globin-like_sf"/>
</dbReference>
<dbReference type="InterPro" id="IPR012292">
    <property type="entry name" value="Globin/Proto"/>
</dbReference>
<dbReference type="InterPro" id="IPR000971">
    <property type="entry name" value="Globin"/>
</dbReference>
<keyword evidence="4" id="KW-0479">Metal-binding</keyword>
<reference evidence="9" key="1">
    <citation type="submission" date="2025-08" db="UniProtKB">
        <authorList>
            <consortium name="RefSeq"/>
        </authorList>
    </citation>
    <scope>IDENTIFICATION</scope>
    <source>
        <tissue evidence="9">Testes</tissue>
    </source>
</reference>
<name>A0ABM0LX33_SACKO</name>
<comment type="similarity">
    <text evidence="6">Belongs to the globin family.</text>
</comment>
<dbReference type="Proteomes" id="UP000694865">
    <property type="component" value="Unplaced"/>
</dbReference>
<evidence type="ECO:0000259" key="7">
    <source>
        <dbReference type="PROSITE" id="PS01033"/>
    </source>
</evidence>
<dbReference type="PANTHER" id="PTHR46458:SF1">
    <property type="entry name" value="GEO09476P1"/>
    <property type="match status" value="1"/>
</dbReference>
<gene>
    <name evidence="9" type="primary">LOC102809701</name>
</gene>
<evidence type="ECO:0000256" key="5">
    <source>
        <dbReference type="ARBA" id="ARBA00023004"/>
    </source>
</evidence>
<proteinExistence type="inferred from homology"/>
<organism evidence="8 9">
    <name type="scientific">Saccoglossus kowalevskii</name>
    <name type="common">Acorn worm</name>
    <dbReference type="NCBI Taxonomy" id="10224"/>
    <lineage>
        <taxon>Eukaryota</taxon>
        <taxon>Metazoa</taxon>
        <taxon>Hemichordata</taxon>
        <taxon>Enteropneusta</taxon>
        <taxon>Harrimaniidae</taxon>
        <taxon>Saccoglossus</taxon>
    </lineage>
</organism>
<dbReference type="GeneID" id="102809701"/>
<dbReference type="PROSITE" id="PS01033">
    <property type="entry name" value="GLOBIN"/>
    <property type="match status" value="1"/>
</dbReference>
<keyword evidence="3 6" id="KW-0561">Oxygen transport</keyword>
<protein>
    <submittedName>
        <fullName evidence="9">Uncharacterized protein LOC102809701</fullName>
    </submittedName>
</protein>
<dbReference type="RefSeq" id="XP_006812324.1">
    <property type="nucleotide sequence ID" value="XM_006812261.1"/>
</dbReference>
<evidence type="ECO:0000256" key="6">
    <source>
        <dbReference type="RuleBase" id="RU000356"/>
    </source>
</evidence>
<evidence type="ECO:0000256" key="1">
    <source>
        <dbReference type="ARBA" id="ARBA00022448"/>
    </source>
</evidence>
<evidence type="ECO:0000256" key="4">
    <source>
        <dbReference type="ARBA" id="ARBA00022723"/>
    </source>
</evidence>
<dbReference type="InterPro" id="IPR050532">
    <property type="entry name" value="Globin-like_OT"/>
</dbReference>
<evidence type="ECO:0000313" key="9">
    <source>
        <dbReference type="RefSeq" id="XP_006812324.1"/>
    </source>
</evidence>
<feature type="domain" description="Globin" evidence="7">
    <location>
        <begin position="29"/>
        <end position="178"/>
    </location>
</feature>
<dbReference type="InterPro" id="IPR044399">
    <property type="entry name" value="Mb-like_M"/>
</dbReference>
<evidence type="ECO:0000313" key="8">
    <source>
        <dbReference type="Proteomes" id="UP000694865"/>
    </source>
</evidence>
<keyword evidence="1 6" id="KW-0813">Transport</keyword>
<dbReference type="CDD" id="cd01040">
    <property type="entry name" value="Mb-like"/>
    <property type="match status" value="1"/>
</dbReference>
<dbReference type="Pfam" id="PF00042">
    <property type="entry name" value="Globin"/>
    <property type="match status" value="1"/>
</dbReference>
<evidence type="ECO:0000256" key="3">
    <source>
        <dbReference type="ARBA" id="ARBA00022621"/>
    </source>
</evidence>
<keyword evidence="5" id="KW-0408">Iron</keyword>
<keyword evidence="2 6" id="KW-0349">Heme</keyword>
<keyword evidence="8" id="KW-1185">Reference proteome</keyword>
<dbReference type="PANTHER" id="PTHR46458">
    <property type="entry name" value="BLR2807 PROTEIN"/>
    <property type="match status" value="1"/>
</dbReference>
<accession>A0ABM0LX33</accession>
<dbReference type="SUPFAM" id="SSF46458">
    <property type="entry name" value="Globin-like"/>
    <property type="match status" value="1"/>
</dbReference>
<dbReference type="Gene3D" id="1.10.490.10">
    <property type="entry name" value="Globins"/>
    <property type="match status" value="1"/>
</dbReference>
<evidence type="ECO:0000256" key="2">
    <source>
        <dbReference type="ARBA" id="ARBA00022617"/>
    </source>
</evidence>
<sequence length="200" mass="22704">MGCTESIGTAVAGMRGNNVHIANLSKSPRFSSEQISELRRTWPKLACDLTGNGAQVFLQIFAINENIKILFPFRYVPVDILSQNEVFRGHSRRFMQAVGACVENLENLDGDVTTLFVGLGKKHIHFEGFKVDYFSTYVTSMQTVWDIALTGHHYDKQTKQSWTQIFEFVITRMAEGYHIAMDEQEAKKKNQLAHENGKII</sequence>